<evidence type="ECO:0000256" key="3">
    <source>
        <dbReference type="ARBA" id="ARBA00022989"/>
    </source>
</evidence>
<feature type="compositionally biased region" description="Basic and acidic residues" evidence="5">
    <location>
        <begin position="20"/>
        <end position="48"/>
    </location>
</feature>
<dbReference type="Pfam" id="PF00149">
    <property type="entry name" value="Metallophos"/>
    <property type="match status" value="1"/>
</dbReference>
<dbReference type="PANTHER" id="PTHR13315">
    <property type="entry name" value="METALLO PHOSPHOESTERASE RELATED"/>
    <property type="match status" value="1"/>
</dbReference>
<evidence type="ECO:0000256" key="1">
    <source>
        <dbReference type="ARBA" id="ARBA00004141"/>
    </source>
</evidence>
<gene>
    <name evidence="8" type="ORF">C9374_011108</name>
</gene>
<keyword evidence="9" id="KW-1185">Reference proteome</keyword>
<keyword evidence="3 6" id="KW-1133">Transmembrane helix</keyword>
<keyword evidence="4 6" id="KW-0472">Membrane</keyword>
<reference evidence="8 9" key="1">
    <citation type="journal article" date="2018" name="BMC Genomics">
        <title>The genome of Naegleria lovaniensis, the basis for a comparative approach to unravel pathogenicity factors of the human pathogenic amoeba N. fowleri.</title>
        <authorList>
            <person name="Liechti N."/>
            <person name="Schurch N."/>
            <person name="Bruggmann R."/>
            <person name="Wittwer M."/>
        </authorList>
    </citation>
    <scope>NUCLEOTIDE SEQUENCE [LARGE SCALE GENOMIC DNA]</scope>
    <source>
        <strain evidence="8 9">ATCC 30569</strain>
    </source>
</reference>
<dbReference type="RefSeq" id="XP_044543203.1">
    <property type="nucleotide sequence ID" value="XM_044686727.1"/>
</dbReference>
<dbReference type="PANTHER" id="PTHR13315:SF4">
    <property type="entry name" value="METALLOPHOSPHOESTERASE, ISOFORM E"/>
    <property type="match status" value="1"/>
</dbReference>
<organism evidence="8 9">
    <name type="scientific">Naegleria lovaniensis</name>
    <name type="common">Amoeba</name>
    <dbReference type="NCBI Taxonomy" id="51637"/>
    <lineage>
        <taxon>Eukaryota</taxon>
        <taxon>Discoba</taxon>
        <taxon>Heterolobosea</taxon>
        <taxon>Tetramitia</taxon>
        <taxon>Eutetramitia</taxon>
        <taxon>Vahlkampfiidae</taxon>
        <taxon>Naegleria</taxon>
    </lineage>
</organism>
<feature type="transmembrane region" description="Helical" evidence="6">
    <location>
        <begin position="409"/>
        <end position="429"/>
    </location>
</feature>
<dbReference type="GO" id="GO:0006506">
    <property type="term" value="P:GPI anchor biosynthetic process"/>
    <property type="evidence" value="ECO:0007669"/>
    <property type="project" value="InterPro"/>
</dbReference>
<feature type="region of interest" description="Disordered" evidence="5">
    <location>
        <begin position="1"/>
        <end position="48"/>
    </location>
</feature>
<dbReference type="GeneID" id="68103562"/>
<comment type="caution">
    <text evidence="8">The sequence shown here is derived from an EMBL/GenBank/DDBJ whole genome shotgun (WGS) entry which is preliminary data.</text>
</comment>
<dbReference type="GO" id="GO:0016020">
    <property type="term" value="C:membrane"/>
    <property type="evidence" value="ECO:0007669"/>
    <property type="project" value="UniProtKB-SubCell"/>
</dbReference>
<dbReference type="EMBL" id="PYSW02000048">
    <property type="protein sequence ID" value="KAG2374029.1"/>
    <property type="molecule type" value="Genomic_DNA"/>
</dbReference>
<keyword evidence="2 6" id="KW-0812">Transmembrane</keyword>
<evidence type="ECO:0000256" key="6">
    <source>
        <dbReference type="SAM" id="Phobius"/>
    </source>
</evidence>
<dbReference type="GO" id="GO:0005783">
    <property type="term" value="C:endoplasmic reticulum"/>
    <property type="evidence" value="ECO:0007669"/>
    <property type="project" value="TreeGrafter"/>
</dbReference>
<dbReference type="GO" id="GO:0016787">
    <property type="term" value="F:hydrolase activity"/>
    <property type="evidence" value="ECO:0007669"/>
    <property type="project" value="InterPro"/>
</dbReference>
<name>A0AA88KEW3_NAELO</name>
<dbReference type="InterPro" id="IPR033308">
    <property type="entry name" value="PGAP5/Cdc1/Ted1"/>
</dbReference>
<dbReference type="SUPFAM" id="SSF56300">
    <property type="entry name" value="Metallo-dependent phosphatases"/>
    <property type="match status" value="1"/>
</dbReference>
<comment type="subcellular location">
    <subcellularLocation>
        <location evidence="1">Membrane</location>
        <topology evidence="1">Multi-pass membrane protein</topology>
    </subcellularLocation>
</comment>
<feature type="transmembrane region" description="Helical" evidence="6">
    <location>
        <begin position="436"/>
        <end position="457"/>
    </location>
</feature>
<evidence type="ECO:0000313" key="8">
    <source>
        <dbReference type="EMBL" id="KAG2374029.1"/>
    </source>
</evidence>
<evidence type="ECO:0000256" key="4">
    <source>
        <dbReference type="ARBA" id="ARBA00023136"/>
    </source>
</evidence>
<dbReference type="InterPro" id="IPR029052">
    <property type="entry name" value="Metallo-depent_PP-like"/>
</dbReference>
<proteinExistence type="predicted"/>
<dbReference type="InterPro" id="IPR004843">
    <property type="entry name" value="Calcineurin-like_PHP"/>
</dbReference>
<evidence type="ECO:0000259" key="7">
    <source>
        <dbReference type="Pfam" id="PF00149"/>
    </source>
</evidence>
<evidence type="ECO:0000256" key="2">
    <source>
        <dbReference type="ARBA" id="ARBA00022692"/>
    </source>
</evidence>
<dbReference type="Proteomes" id="UP000816034">
    <property type="component" value="Unassembled WGS sequence"/>
</dbReference>
<feature type="compositionally biased region" description="Polar residues" evidence="5">
    <location>
        <begin position="8"/>
        <end position="17"/>
    </location>
</feature>
<evidence type="ECO:0000313" key="9">
    <source>
        <dbReference type="Proteomes" id="UP000816034"/>
    </source>
</evidence>
<feature type="domain" description="Calcineurin-like phosphoesterase" evidence="7">
    <location>
        <begin position="121"/>
        <end position="353"/>
    </location>
</feature>
<sequence length="459" mass="54308">MSSRLRKNIPTNTSSALLMSRDDHHDGPLLSESEFHQRPSTDGKNLESQEHTFRNYSLRIVILKLLNFFLDRHDTFSIQHTAEVLIFRFQFTYAPHAGLVRKSSTVDGSVMENTIPKFHNILLIGDPQLTDRYSYKFLKSEFSLVSRFIFFICDTFMRKNFQSILRMNRNNIHTIIFLGDLFDNGRTIDDEEFEREFARFHSIFETRDSSIKTLYLSGNHDIGLERWPLQVLERFEKYFHTPLNFNYTINNYFKIIGINSMYLNQKGNPVEFISKNVDNEFGRNILLTHIPLFREGNCEHVDYNQRLHENARTRPLQQGEGYGYRNMLDSIYSLALLQMTHPIVVLSGDDHEYCKYKHELKEEGFSVYEHTIPTFSMLQGTRKYGYGMLTLDLETNTMQGIQVFYMPKVWSIFVFYGVLSVVASIYVILKFRSVWYYGMALGSAVWTWMLCQVWWWWWC</sequence>
<dbReference type="AlphaFoldDB" id="A0AA88KEW3"/>
<protein>
    <recommendedName>
        <fullName evidence="7">Calcineurin-like phosphoesterase domain-containing protein</fullName>
    </recommendedName>
</protein>
<evidence type="ECO:0000256" key="5">
    <source>
        <dbReference type="SAM" id="MobiDB-lite"/>
    </source>
</evidence>
<dbReference type="Gene3D" id="3.60.21.10">
    <property type="match status" value="1"/>
</dbReference>
<accession>A0AA88KEW3</accession>